<dbReference type="InterPro" id="IPR000858">
    <property type="entry name" value="S_locus_glycoprot_dom"/>
</dbReference>
<dbReference type="SMART" id="SM00108">
    <property type="entry name" value="B_lectin"/>
    <property type="match status" value="1"/>
</dbReference>
<feature type="region of interest" description="Disordered" evidence="16">
    <location>
        <begin position="609"/>
        <end position="649"/>
    </location>
</feature>
<dbReference type="GO" id="GO:0004674">
    <property type="term" value="F:protein serine/threonine kinase activity"/>
    <property type="evidence" value="ECO:0007669"/>
    <property type="project" value="UniProtKB-KW"/>
</dbReference>
<sequence>MVCKLHVHLLHTTACASFHVYCAAKHSLKFGESIKEDNGETLVSAGGEFELGFFTPNGSSGHKRYVGIWYTRDKQTVVWVANRDHPLINATGAFGFANHSYIQVWDTSSGNSYWSPEDYWCDYCTYQAVNLTDSGNLMVYNEVSQMASWESFEHPTDTFLPGMSMDSNLILTSWRDRDDPGRGNFTFRADLVEDKKTLIIEKEGMIYWKIVNYGQVPLSNKMYFSALSENDIARLVMHFSGKLEYWGQNSIGTPSLMQAEPSNNCSVYNFCGKFGSCNPNNKLACKCLPGFMPNVPQKWHSGRFFRWVRQKFEVLWRQRHLLELKDDGSRGKPRSKDLVNLQEEHPDGNNLFVRVAISDIEQTVRNCNPCGTNMIPYPLSTSSNCGDPMYFSFYCNTTSGEFNEEDEKGIDVPFYDLESILVATDNFSNENKLGQGGYGPVFKGKLPSGQEIAVKRLSSVSSQGLQEFKNEVVLIAKLQHRNLVRLYGYCIKGNEKILLYDGYMSPEYALDGIFSIKSDVFSFGVVLLEIISGRKNTGFYQSEQAMSLLGYAWRLWTDNKILDLMDETLRDTCIADQFVKCINIGLLCVQDDPSDRPTMSNVIKMLDSETTNLPTPKQPAFCITRDQSSSTSSNRPESNNDITNSLDGR</sequence>
<proteinExistence type="predicted"/>
<reference evidence="19" key="1">
    <citation type="submission" date="2018-02" db="EMBL/GenBank/DDBJ databases">
        <authorList>
            <person name="Cohen D.B."/>
            <person name="Kent A.D."/>
        </authorList>
    </citation>
    <scope>NUCLEOTIDE SEQUENCE</scope>
</reference>
<dbReference type="GO" id="GO:0005524">
    <property type="term" value="F:ATP binding"/>
    <property type="evidence" value="ECO:0007669"/>
    <property type="project" value="UniProtKB-KW"/>
</dbReference>
<dbReference type="Pfam" id="PF07714">
    <property type="entry name" value="PK_Tyr_Ser-Thr"/>
    <property type="match status" value="2"/>
</dbReference>
<dbReference type="PROSITE" id="PS50927">
    <property type="entry name" value="BULB_LECTIN"/>
    <property type="match status" value="1"/>
</dbReference>
<keyword evidence="10" id="KW-0067">ATP-binding</keyword>
<dbReference type="InterPro" id="IPR001245">
    <property type="entry name" value="Ser-Thr/Tyr_kinase_cat_dom"/>
</dbReference>
<keyword evidence="2" id="KW-1003">Cell membrane</keyword>
<dbReference type="Pfam" id="PF11883">
    <property type="entry name" value="DUF3403"/>
    <property type="match status" value="1"/>
</dbReference>
<evidence type="ECO:0000256" key="4">
    <source>
        <dbReference type="ARBA" id="ARBA00022679"/>
    </source>
</evidence>
<dbReference type="EMBL" id="OIVN01001473">
    <property type="protein sequence ID" value="SPC94390.1"/>
    <property type="molecule type" value="Genomic_DNA"/>
</dbReference>
<evidence type="ECO:0000256" key="15">
    <source>
        <dbReference type="ARBA" id="ARBA00023180"/>
    </source>
</evidence>
<evidence type="ECO:0000259" key="17">
    <source>
        <dbReference type="PROSITE" id="PS50011"/>
    </source>
</evidence>
<evidence type="ECO:0000256" key="16">
    <source>
        <dbReference type="SAM" id="MobiDB-lite"/>
    </source>
</evidence>
<evidence type="ECO:0000256" key="14">
    <source>
        <dbReference type="ARBA" id="ARBA00023170"/>
    </source>
</evidence>
<evidence type="ECO:0000256" key="2">
    <source>
        <dbReference type="ARBA" id="ARBA00022475"/>
    </source>
</evidence>
<feature type="compositionally biased region" description="Low complexity" evidence="16">
    <location>
        <begin position="628"/>
        <end position="640"/>
    </location>
</feature>
<evidence type="ECO:0000256" key="12">
    <source>
        <dbReference type="ARBA" id="ARBA00023136"/>
    </source>
</evidence>
<dbReference type="InterPro" id="IPR036426">
    <property type="entry name" value="Bulb-type_lectin_dom_sf"/>
</dbReference>
<dbReference type="AlphaFoldDB" id="A0A2N9G4Q8"/>
<keyword evidence="3" id="KW-0723">Serine/threonine-protein kinase</keyword>
<evidence type="ECO:0000256" key="3">
    <source>
        <dbReference type="ARBA" id="ARBA00022527"/>
    </source>
</evidence>
<dbReference type="PANTHER" id="PTHR27002">
    <property type="entry name" value="RECEPTOR-LIKE SERINE/THREONINE-PROTEIN KINASE SD1-8"/>
    <property type="match status" value="1"/>
</dbReference>
<dbReference type="GO" id="GO:0048544">
    <property type="term" value="P:recognition of pollen"/>
    <property type="evidence" value="ECO:0007669"/>
    <property type="project" value="InterPro"/>
</dbReference>
<dbReference type="InterPro" id="IPR021820">
    <property type="entry name" value="S-locus_recpt_kinase_C"/>
</dbReference>
<dbReference type="GO" id="GO:0030246">
    <property type="term" value="F:carbohydrate binding"/>
    <property type="evidence" value="ECO:0007669"/>
    <property type="project" value="UniProtKB-KW"/>
</dbReference>
<gene>
    <name evidence="19" type="ORF">FSB_LOCUS22272</name>
</gene>
<dbReference type="InterPro" id="IPR000719">
    <property type="entry name" value="Prot_kinase_dom"/>
</dbReference>
<dbReference type="Gene3D" id="3.30.200.20">
    <property type="entry name" value="Phosphorylase Kinase, domain 1"/>
    <property type="match status" value="1"/>
</dbReference>
<organism evidence="19">
    <name type="scientific">Fagus sylvatica</name>
    <name type="common">Beechnut</name>
    <dbReference type="NCBI Taxonomy" id="28930"/>
    <lineage>
        <taxon>Eukaryota</taxon>
        <taxon>Viridiplantae</taxon>
        <taxon>Streptophyta</taxon>
        <taxon>Embryophyta</taxon>
        <taxon>Tracheophyta</taxon>
        <taxon>Spermatophyta</taxon>
        <taxon>Magnoliopsida</taxon>
        <taxon>eudicotyledons</taxon>
        <taxon>Gunneridae</taxon>
        <taxon>Pentapetalae</taxon>
        <taxon>rosids</taxon>
        <taxon>fabids</taxon>
        <taxon>Fagales</taxon>
        <taxon>Fagaceae</taxon>
        <taxon>Fagus</taxon>
    </lineage>
</organism>
<evidence type="ECO:0000256" key="1">
    <source>
        <dbReference type="ARBA" id="ARBA00004251"/>
    </source>
</evidence>
<dbReference type="Gene3D" id="2.90.10.10">
    <property type="entry name" value="Bulb-type lectin domain"/>
    <property type="match status" value="1"/>
</dbReference>
<keyword evidence="11" id="KW-1133">Transmembrane helix</keyword>
<name>A0A2N9G4Q8_FAGSY</name>
<keyword evidence="6" id="KW-0732">Signal</keyword>
<dbReference type="GO" id="GO:0005886">
    <property type="term" value="C:plasma membrane"/>
    <property type="evidence" value="ECO:0007669"/>
    <property type="project" value="UniProtKB-SubCell"/>
</dbReference>
<evidence type="ECO:0000256" key="10">
    <source>
        <dbReference type="ARBA" id="ARBA00022840"/>
    </source>
</evidence>
<dbReference type="Pfam" id="PF01453">
    <property type="entry name" value="B_lectin"/>
    <property type="match status" value="1"/>
</dbReference>
<accession>A0A2N9G4Q8</accession>
<dbReference type="Pfam" id="PF00954">
    <property type="entry name" value="S_locus_glycop"/>
    <property type="match status" value="1"/>
</dbReference>
<dbReference type="FunFam" id="1.10.510.10:FF:001722">
    <property type="entry name" value="G-type lectin S-receptor-like serine/threonine-protein kinase B120"/>
    <property type="match status" value="1"/>
</dbReference>
<dbReference type="InterPro" id="IPR001480">
    <property type="entry name" value="Bulb-type_lectin_dom"/>
</dbReference>
<dbReference type="InterPro" id="IPR011009">
    <property type="entry name" value="Kinase-like_dom_sf"/>
</dbReference>
<evidence type="ECO:0000259" key="18">
    <source>
        <dbReference type="PROSITE" id="PS50927"/>
    </source>
</evidence>
<dbReference type="SUPFAM" id="SSF56112">
    <property type="entry name" value="Protein kinase-like (PK-like)"/>
    <property type="match status" value="1"/>
</dbReference>
<dbReference type="PANTHER" id="PTHR27002:SF1111">
    <property type="entry name" value="NON-SPECIFIC SERINE_THREONINE PROTEIN KINASE"/>
    <property type="match status" value="1"/>
</dbReference>
<evidence type="ECO:0000256" key="7">
    <source>
        <dbReference type="ARBA" id="ARBA00022734"/>
    </source>
</evidence>
<evidence type="ECO:0000256" key="6">
    <source>
        <dbReference type="ARBA" id="ARBA00022729"/>
    </source>
</evidence>
<evidence type="ECO:0000256" key="5">
    <source>
        <dbReference type="ARBA" id="ARBA00022692"/>
    </source>
</evidence>
<feature type="domain" description="Protein kinase" evidence="17">
    <location>
        <begin position="427"/>
        <end position="649"/>
    </location>
</feature>
<keyword evidence="7" id="KW-0430">Lectin</keyword>
<keyword evidence="8" id="KW-0547">Nucleotide-binding</keyword>
<evidence type="ECO:0000256" key="8">
    <source>
        <dbReference type="ARBA" id="ARBA00022741"/>
    </source>
</evidence>
<dbReference type="Gene3D" id="1.10.510.10">
    <property type="entry name" value="Transferase(Phosphotransferase) domain 1"/>
    <property type="match status" value="1"/>
</dbReference>
<dbReference type="SUPFAM" id="SSF51110">
    <property type="entry name" value="alpha-D-mannose-specific plant lectins"/>
    <property type="match status" value="1"/>
</dbReference>
<dbReference type="FunFam" id="3.30.200.20:FF:000330">
    <property type="entry name" value="G-type lectin S-receptor-like serine/threonine-protein kinase At4g03230"/>
    <property type="match status" value="1"/>
</dbReference>
<keyword evidence="15" id="KW-0325">Glycoprotein</keyword>
<keyword evidence="5" id="KW-0812">Transmembrane</keyword>
<keyword evidence="13" id="KW-1015">Disulfide bond</keyword>
<dbReference type="PROSITE" id="PS50011">
    <property type="entry name" value="PROTEIN_KINASE_DOM"/>
    <property type="match status" value="1"/>
</dbReference>
<evidence type="ECO:0000256" key="13">
    <source>
        <dbReference type="ARBA" id="ARBA00023157"/>
    </source>
</evidence>
<evidence type="ECO:0000313" key="19">
    <source>
        <dbReference type="EMBL" id="SPC94390.1"/>
    </source>
</evidence>
<feature type="domain" description="Bulb-type lectin" evidence="18">
    <location>
        <begin position="27"/>
        <end position="152"/>
    </location>
</feature>
<keyword evidence="4" id="KW-0808">Transferase</keyword>
<keyword evidence="14" id="KW-0675">Receptor</keyword>
<evidence type="ECO:0008006" key="20">
    <source>
        <dbReference type="Google" id="ProtNLM"/>
    </source>
</evidence>
<evidence type="ECO:0000256" key="9">
    <source>
        <dbReference type="ARBA" id="ARBA00022777"/>
    </source>
</evidence>
<keyword evidence="12" id="KW-0472">Membrane</keyword>
<protein>
    <recommendedName>
        <fullName evidence="20">Receptor-like serine/threonine-protein kinase</fullName>
    </recommendedName>
</protein>
<evidence type="ECO:0000256" key="11">
    <source>
        <dbReference type="ARBA" id="ARBA00022989"/>
    </source>
</evidence>
<comment type="subcellular location">
    <subcellularLocation>
        <location evidence="1">Cell membrane</location>
        <topology evidence="1">Single-pass type I membrane protein</topology>
    </subcellularLocation>
</comment>
<dbReference type="CDD" id="cd00028">
    <property type="entry name" value="B_lectin"/>
    <property type="match status" value="1"/>
</dbReference>
<keyword evidence="9" id="KW-0418">Kinase</keyword>